<evidence type="ECO:0000313" key="7">
    <source>
        <dbReference type="EMBL" id="OPE54774.1"/>
    </source>
</evidence>
<dbReference type="STRING" id="1801.BRW64_11785"/>
<dbReference type="Pfam" id="PF03055">
    <property type="entry name" value="RPE65"/>
    <property type="match status" value="1"/>
</dbReference>
<dbReference type="Proteomes" id="UP000220340">
    <property type="component" value="Unassembled WGS sequence"/>
</dbReference>
<evidence type="ECO:0000256" key="2">
    <source>
        <dbReference type="ARBA" id="ARBA00022723"/>
    </source>
</evidence>
<feature type="binding site" evidence="5">
    <location>
        <position position="286"/>
    </location>
    <ligand>
        <name>Fe cation</name>
        <dbReference type="ChEBI" id="CHEBI:24875"/>
        <note>catalytic</note>
    </ligand>
</feature>
<keyword evidence="2 5" id="KW-0479">Metal-binding</keyword>
<keyword evidence="4 5" id="KW-0408">Iron</keyword>
<feature type="binding site" evidence="5">
    <location>
        <position position="168"/>
    </location>
    <ligand>
        <name>Fe cation</name>
        <dbReference type="ChEBI" id="CHEBI:24875"/>
        <note>catalytic</note>
    </ligand>
</feature>
<feature type="binding site" evidence="5">
    <location>
        <position position="217"/>
    </location>
    <ligand>
        <name>Fe cation</name>
        <dbReference type="ChEBI" id="CHEBI:24875"/>
        <note>catalytic</note>
    </ligand>
</feature>
<dbReference type="RefSeq" id="WP_073856412.1">
    <property type="nucleotide sequence ID" value="NZ_BAAATC010000020.1"/>
</dbReference>
<dbReference type="AlphaFoldDB" id="A0A1Q4HEX1"/>
<keyword evidence="10" id="KW-1185">Reference proteome</keyword>
<sequence>MTTIDNNPFQVYSPLYDEHDYTIDDVTGELPAELRGTVYRNGPGKMEAGGTPLGHIFDGDGMLSMYSMSDGVVRFRNRFVQTKHYQRSIISEGAPFRALGTMRDGGLLANALRFPANVANTSVIMNAGKLLALWEGGRPTELDPDTLRTKGEYDYDGELKWLGAFSAHPKWDRDTGEMFNFGLAMAPVPKLICYRVDRQGKLSRLGQVKLPGPMFNHDMGLTKRYLVFVIPPLVFPLHKFFGAAFGLRNYIDAIDYKASVGTTIALVPRDGGKTRIFHTDPMLHLHFANAYDDENGDVVVDVLNYHATWEQLNGQLAGVETLMETSTMPYGGLPTRVRVSGSGKVTIDEFSDVPGEFPMININQMARPNRYFYLSAATGGSLFPNALAKIDNETGKDTLFQFPDGHLPHEVIFAARPGATEEDDGWLIEPVLDGINNTAGLYIFDARRIEAGPVYIGQLRHHLPLSFHGCYTPRVAQPKGATATR</sequence>
<keyword evidence="6 7" id="KW-0223">Dioxygenase</keyword>
<proteinExistence type="inferred from homology"/>
<evidence type="ECO:0000313" key="10">
    <source>
        <dbReference type="Proteomes" id="UP000220340"/>
    </source>
</evidence>
<dbReference type="EMBL" id="PDCR01000011">
    <property type="protein sequence ID" value="PEG54570.1"/>
    <property type="molecule type" value="Genomic_DNA"/>
</dbReference>
<accession>A0A1Q4HEX1</accession>
<evidence type="ECO:0000256" key="5">
    <source>
        <dbReference type="PIRSR" id="PIRSR604294-1"/>
    </source>
</evidence>
<feature type="binding site" evidence="5">
    <location>
        <position position="468"/>
    </location>
    <ligand>
        <name>Fe cation</name>
        <dbReference type="ChEBI" id="CHEBI:24875"/>
        <note>catalytic</note>
    </ligand>
</feature>
<gene>
    <name evidence="7" type="ORF">BV510_08565</name>
    <name evidence="8" type="ORF">CRI78_10255</name>
</gene>
<name>A0A1Q4HEX1_9MYCO</name>
<dbReference type="Proteomes" id="UP000191039">
    <property type="component" value="Unassembled WGS sequence"/>
</dbReference>
<evidence type="ECO:0000256" key="1">
    <source>
        <dbReference type="ARBA" id="ARBA00006787"/>
    </source>
</evidence>
<dbReference type="EC" id="1.13.11.-" evidence="6"/>
<organism evidence="7 9">
    <name type="scientific">Mycolicibacterium diernhoferi</name>
    <dbReference type="NCBI Taxonomy" id="1801"/>
    <lineage>
        <taxon>Bacteria</taxon>
        <taxon>Bacillati</taxon>
        <taxon>Actinomycetota</taxon>
        <taxon>Actinomycetes</taxon>
        <taxon>Mycobacteriales</taxon>
        <taxon>Mycobacteriaceae</taxon>
        <taxon>Mycolicibacterium</taxon>
    </lineage>
</organism>
<evidence type="ECO:0000313" key="8">
    <source>
        <dbReference type="EMBL" id="PEG54570.1"/>
    </source>
</evidence>
<dbReference type="GO" id="GO:0016121">
    <property type="term" value="P:carotene catabolic process"/>
    <property type="evidence" value="ECO:0007669"/>
    <property type="project" value="TreeGrafter"/>
</dbReference>
<dbReference type="InterPro" id="IPR004294">
    <property type="entry name" value="Carotenoid_Oase"/>
</dbReference>
<dbReference type="PANTHER" id="PTHR10543:SF89">
    <property type="entry name" value="CAROTENOID 9,10(9',10')-CLEAVAGE DIOXYGENASE 1"/>
    <property type="match status" value="1"/>
</dbReference>
<evidence type="ECO:0000256" key="3">
    <source>
        <dbReference type="ARBA" id="ARBA00023002"/>
    </source>
</evidence>
<dbReference type="GO" id="GO:0010436">
    <property type="term" value="F:carotenoid dioxygenase activity"/>
    <property type="evidence" value="ECO:0007669"/>
    <property type="project" value="TreeGrafter"/>
</dbReference>
<comment type="cofactor">
    <cofactor evidence="5 6">
        <name>Fe(2+)</name>
        <dbReference type="ChEBI" id="CHEBI:29033"/>
    </cofactor>
    <text evidence="5 6">Binds 1 Fe(2+) ion per subunit.</text>
</comment>
<evidence type="ECO:0000313" key="9">
    <source>
        <dbReference type="Proteomes" id="UP000191039"/>
    </source>
</evidence>
<reference evidence="8 10" key="2">
    <citation type="submission" date="2017-10" db="EMBL/GenBank/DDBJ databases">
        <title>The new phylogeny of genus Mycobacterium.</title>
        <authorList>
            <person name="Tortoli E."/>
            <person name="Trovato A."/>
            <person name="Cirillo D.M."/>
        </authorList>
    </citation>
    <scope>NUCLEOTIDE SEQUENCE [LARGE SCALE GENOMIC DNA]</scope>
    <source>
        <strain evidence="8 10">IP141170001</strain>
    </source>
</reference>
<keyword evidence="3 6" id="KW-0560">Oxidoreductase</keyword>
<evidence type="ECO:0000256" key="6">
    <source>
        <dbReference type="RuleBase" id="RU364048"/>
    </source>
</evidence>
<protein>
    <recommendedName>
        <fullName evidence="6">Dioxygenase</fullName>
        <ecNumber evidence="6">1.13.11.-</ecNumber>
    </recommendedName>
</protein>
<dbReference type="OrthoDB" id="6636843at2"/>
<comment type="caution">
    <text evidence="7">The sequence shown here is derived from an EMBL/GenBank/DDBJ whole genome shotgun (WGS) entry which is preliminary data.</text>
</comment>
<dbReference type="GO" id="GO:0046872">
    <property type="term" value="F:metal ion binding"/>
    <property type="evidence" value="ECO:0007669"/>
    <property type="project" value="UniProtKB-KW"/>
</dbReference>
<evidence type="ECO:0000256" key="4">
    <source>
        <dbReference type="ARBA" id="ARBA00023004"/>
    </source>
</evidence>
<comment type="similarity">
    <text evidence="1 6">Belongs to the carotenoid oxygenase family.</text>
</comment>
<dbReference type="EMBL" id="MIJD01000065">
    <property type="protein sequence ID" value="OPE54774.1"/>
    <property type="molecule type" value="Genomic_DNA"/>
</dbReference>
<dbReference type="PANTHER" id="PTHR10543">
    <property type="entry name" value="BETA-CAROTENE DIOXYGENASE"/>
    <property type="match status" value="1"/>
</dbReference>
<reference evidence="7 9" key="1">
    <citation type="submission" date="2016-09" db="EMBL/GenBank/DDBJ databases">
        <title>genome sequences of unsequenced Mycobacteria.</title>
        <authorList>
            <person name="Greninger A.L."/>
            <person name="Jerome K.R."/>
            <person name="Mcnair B."/>
            <person name="Wallis C."/>
            <person name="Fang F."/>
        </authorList>
    </citation>
    <scope>NUCLEOTIDE SEQUENCE [LARGE SCALE GENOMIC DNA]</scope>
    <source>
        <strain evidence="7 9">BM1</strain>
    </source>
</reference>